<protein>
    <submittedName>
        <fullName evidence="3">Regulatory factor X, 5</fullName>
    </submittedName>
</protein>
<sequence length="358" mass="38818">MAGGFRREQFLFKLPSPVNWEFCRVMDGLSDLDWTRFASEVLKDQTAVRLAERQAQRTDWVMNQWGCRNGRVGELIDLLESLQLFRPRDVILTWTQAMNPSSFAPPPLPPQQQQQHPLAASTSVVQKARVTSTKRPLGGEVLGGTAAGDSAVSPSPVKRKRGRPRKPRPEDSFPSALPPSPSLPLSQPPVITSLTGGVIQKASSSSSSSQPLVELVIQDPPGLVLSQLPAASDPTHRLMEHRGVVVQCQASRAAEPDHHSRSLLVFQSPGNPSWELATSGRTPMVEVIQKAPSNNNSSSAPPHLPQNTLPLPMPLEGKGEVEITLVPVEPNVSLPPPSSPSFTVKVEEEVEEGERGTS</sequence>
<feature type="domain" description="Death" evidence="2">
    <location>
        <begin position="21"/>
        <end position="91"/>
    </location>
</feature>
<evidence type="ECO:0000313" key="3">
    <source>
        <dbReference type="EMBL" id="SBS43255.1"/>
    </source>
</evidence>
<feature type="compositionally biased region" description="Low complexity" evidence="1">
    <location>
        <begin position="291"/>
        <end position="301"/>
    </location>
</feature>
<dbReference type="InterPro" id="IPR000488">
    <property type="entry name" value="Death_dom"/>
</dbReference>
<dbReference type="Pfam" id="PF00531">
    <property type="entry name" value="Death"/>
    <property type="match status" value="1"/>
</dbReference>
<feature type="compositionally biased region" description="Polar residues" evidence="1">
    <location>
        <begin position="120"/>
        <end position="134"/>
    </location>
</feature>
<dbReference type="Gene3D" id="1.10.533.10">
    <property type="entry name" value="Death Domain, Fas"/>
    <property type="match status" value="1"/>
</dbReference>
<gene>
    <name evidence="3" type="primary">RFX5</name>
</gene>
<feature type="region of interest" description="Disordered" evidence="1">
    <location>
        <begin position="102"/>
        <end position="191"/>
    </location>
</feature>
<dbReference type="GO" id="GO:0007165">
    <property type="term" value="P:signal transduction"/>
    <property type="evidence" value="ECO:0007669"/>
    <property type="project" value="InterPro"/>
</dbReference>
<dbReference type="AlphaFoldDB" id="A0A1A8U590"/>
<dbReference type="EMBL" id="HAEJ01002798">
    <property type="protein sequence ID" value="SBS43255.1"/>
    <property type="molecule type" value="Transcribed_RNA"/>
</dbReference>
<feature type="region of interest" description="Disordered" evidence="1">
    <location>
        <begin position="329"/>
        <end position="358"/>
    </location>
</feature>
<evidence type="ECO:0000259" key="2">
    <source>
        <dbReference type="Pfam" id="PF00531"/>
    </source>
</evidence>
<organism evidence="3">
    <name type="scientific">Nothobranchius furzeri</name>
    <name type="common">Turquoise killifish</name>
    <dbReference type="NCBI Taxonomy" id="105023"/>
    <lineage>
        <taxon>Eukaryota</taxon>
        <taxon>Metazoa</taxon>
        <taxon>Chordata</taxon>
        <taxon>Craniata</taxon>
        <taxon>Vertebrata</taxon>
        <taxon>Euteleostomi</taxon>
        <taxon>Actinopterygii</taxon>
        <taxon>Neopterygii</taxon>
        <taxon>Teleostei</taxon>
        <taxon>Neoteleostei</taxon>
        <taxon>Acanthomorphata</taxon>
        <taxon>Ovalentaria</taxon>
        <taxon>Atherinomorphae</taxon>
        <taxon>Cyprinodontiformes</taxon>
        <taxon>Nothobranchiidae</taxon>
        <taxon>Nothobranchius</taxon>
    </lineage>
</organism>
<name>A0A1A8U590_NOTFU</name>
<dbReference type="SUPFAM" id="SSF47986">
    <property type="entry name" value="DEATH domain"/>
    <property type="match status" value="1"/>
</dbReference>
<proteinExistence type="predicted"/>
<feature type="compositionally biased region" description="Basic residues" evidence="1">
    <location>
        <begin position="157"/>
        <end position="166"/>
    </location>
</feature>
<feature type="region of interest" description="Disordered" evidence="1">
    <location>
        <begin position="291"/>
        <end position="315"/>
    </location>
</feature>
<reference evidence="3" key="1">
    <citation type="submission" date="2016-05" db="EMBL/GenBank/DDBJ databases">
        <authorList>
            <person name="Lavstsen T."/>
            <person name="Jespersen J.S."/>
        </authorList>
    </citation>
    <scope>NUCLEOTIDE SEQUENCE</scope>
    <source>
        <tissue evidence="3">Brain</tissue>
    </source>
</reference>
<dbReference type="InterPro" id="IPR011029">
    <property type="entry name" value="DEATH-like_dom_sf"/>
</dbReference>
<accession>A0A1A8U590</accession>
<reference evidence="3" key="2">
    <citation type="submission" date="2016-06" db="EMBL/GenBank/DDBJ databases">
        <title>The genome of a short-lived fish provides insights into sex chromosome evolution and the genetic control of aging.</title>
        <authorList>
            <person name="Reichwald K."/>
            <person name="Felder M."/>
            <person name="Petzold A."/>
            <person name="Koch P."/>
            <person name="Groth M."/>
            <person name="Platzer M."/>
        </authorList>
    </citation>
    <scope>NUCLEOTIDE SEQUENCE</scope>
    <source>
        <tissue evidence="3">Brain</tissue>
    </source>
</reference>
<evidence type="ECO:0000256" key="1">
    <source>
        <dbReference type="SAM" id="MobiDB-lite"/>
    </source>
</evidence>